<dbReference type="Proteomes" id="UP001211015">
    <property type="component" value="Unassembled WGS sequence"/>
</dbReference>
<dbReference type="CDD" id="cd00093">
    <property type="entry name" value="HTH_XRE"/>
    <property type="match status" value="1"/>
</dbReference>
<dbReference type="Pfam" id="PF01381">
    <property type="entry name" value="HTH_3"/>
    <property type="match status" value="1"/>
</dbReference>
<dbReference type="SUPFAM" id="SSF47413">
    <property type="entry name" value="lambda repressor-like DNA-binding domains"/>
    <property type="match status" value="1"/>
</dbReference>
<dbReference type="PROSITE" id="PS50943">
    <property type="entry name" value="HTH_CROC1"/>
    <property type="match status" value="1"/>
</dbReference>
<protein>
    <submittedName>
        <fullName evidence="2">Helix-turn-helix domain-containing protein</fullName>
    </submittedName>
    <submittedName>
        <fullName evidence="3">Helix-turn-helix transcriptional regulator</fullName>
    </submittedName>
</protein>
<dbReference type="InterPro" id="IPR010982">
    <property type="entry name" value="Lambda_DNA-bd_dom_sf"/>
</dbReference>
<gene>
    <name evidence="2" type="ORF">NE632_08095</name>
    <name evidence="3" type="ORF">PNU62_08780</name>
</gene>
<evidence type="ECO:0000313" key="2">
    <source>
        <dbReference type="EMBL" id="MCQ5153270.1"/>
    </source>
</evidence>
<dbReference type="RefSeq" id="WP_147621052.1">
    <property type="nucleotide sequence ID" value="NZ_DAWEQM010000006.1"/>
</dbReference>
<dbReference type="GO" id="GO:0003677">
    <property type="term" value="F:DNA binding"/>
    <property type="evidence" value="ECO:0007669"/>
    <property type="project" value="InterPro"/>
</dbReference>
<evidence type="ECO:0000259" key="1">
    <source>
        <dbReference type="PROSITE" id="PS50943"/>
    </source>
</evidence>
<comment type="caution">
    <text evidence="2">The sequence shown here is derived from an EMBL/GenBank/DDBJ whole genome shotgun (WGS) entry which is preliminary data.</text>
</comment>
<reference evidence="3" key="2">
    <citation type="submission" date="2023-01" db="EMBL/GenBank/DDBJ databases">
        <title>Human gut microbiome strain richness.</title>
        <authorList>
            <person name="Chen-Liaw A."/>
        </authorList>
    </citation>
    <scope>NUCLEOTIDE SEQUENCE</scope>
    <source>
        <strain evidence="3">1001275st1_F4_1001275B_160808</strain>
    </source>
</reference>
<feature type="domain" description="HTH cro/C1-type" evidence="1">
    <location>
        <begin position="10"/>
        <end position="65"/>
    </location>
</feature>
<dbReference type="Proteomes" id="UP001206236">
    <property type="component" value="Unassembled WGS sequence"/>
</dbReference>
<evidence type="ECO:0000313" key="3">
    <source>
        <dbReference type="EMBL" id="MDB8745107.1"/>
    </source>
</evidence>
<dbReference type="SMART" id="SM00530">
    <property type="entry name" value="HTH_XRE"/>
    <property type="match status" value="1"/>
</dbReference>
<organism evidence="2 4">
    <name type="scientific">Ruminococcus bicirculans</name>
    <name type="common">ex Wegman et al. 2014</name>
    <dbReference type="NCBI Taxonomy" id="1160721"/>
    <lineage>
        <taxon>Bacteria</taxon>
        <taxon>Bacillati</taxon>
        <taxon>Bacillota</taxon>
        <taxon>Clostridia</taxon>
        <taxon>Eubacteriales</taxon>
        <taxon>Oscillospiraceae</taxon>
        <taxon>Ruminococcus</taxon>
    </lineage>
</organism>
<dbReference type="EMBL" id="JANGCN010000016">
    <property type="protein sequence ID" value="MCQ5153270.1"/>
    <property type="molecule type" value="Genomic_DNA"/>
</dbReference>
<dbReference type="InterPro" id="IPR001387">
    <property type="entry name" value="Cro/C1-type_HTH"/>
</dbReference>
<dbReference type="EMBL" id="JAQMLV010000010">
    <property type="protein sequence ID" value="MDB8745107.1"/>
    <property type="molecule type" value="Genomic_DNA"/>
</dbReference>
<reference evidence="2" key="1">
    <citation type="submission" date="2022-06" db="EMBL/GenBank/DDBJ databases">
        <title>Isolation of gut microbiota from human fecal samples.</title>
        <authorList>
            <person name="Pamer E.G."/>
            <person name="Barat B."/>
            <person name="Waligurski E."/>
            <person name="Medina S."/>
            <person name="Paddock L."/>
            <person name="Mostad J."/>
        </authorList>
    </citation>
    <scope>NUCLEOTIDE SEQUENCE</scope>
    <source>
        <strain evidence="2">DFI.5.57</strain>
    </source>
</reference>
<name>A0AAW5KL65_9FIRM</name>
<dbReference type="AlphaFoldDB" id="A0AAW5KL65"/>
<proteinExistence type="predicted"/>
<evidence type="ECO:0000313" key="4">
    <source>
        <dbReference type="Proteomes" id="UP001206236"/>
    </source>
</evidence>
<sequence length="119" mass="14109">MVNKNFGEYVRKLRTERNYSLKQLAEEIEITPYYLSYIESGRKTNPNQRIIARMFVVLKMSKSEIEHFLDLHAKANGIVSYDIAEYIMQNDNIREEIRSARDKQGASPNWDDFIKNFIK</sequence>
<dbReference type="Gene3D" id="1.10.260.40">
    <property type="entry name" value="lambda repressor-like DNA-binding domains"/>
    <property type="match status" value="1"/>
</dbReference>
<accession>A0AAW5KL65</accession>